<proteinExistence type="inferred from homology"/>
<dbReference type="STRING" id="1095629.A0A0C9X492"/>
<keyword evidence="2 3" id="KW-0067">ATP-binding</keyword>
<evidence type="ECO:0000256" key="5">
    <source>
        <dbReference type="SAM" id="MobiDB-lite"/>
    </source>
</evidence>
<dbReference type="EMBL" id="KN838733">
    <property type="protein sequence ID" value="KIJ96083.1"/>
    <property type="molecule type" value="Genomic_DNA"/>
</dbReference>
<evidence type="ECO:0000259" key="6">
    <source>
        <dbReference type="PROSITE" id="PS50011"/>
    </source>
</evidence>
<feature type="binding site" evidence="3">
    <location>
        <position position="146"/>
    </location>
    <ligand>
        <name>ATP</name>
        <dbReference type="ChEBI" id="CHEBI:30616"/>
    </ligand>
</feature>
<gene>
    <name evidence="7" type="ORF">K443DRAFT_682555</name>
</gene>
<dbReference type="PANTHER" id="PTHR24346:SF72">
    <property type="entry name" value="CAMK PROTEIN KINASE"/>
    <property type="match status" value="1"/>
</dbReference>
<dbReference type="Proteomes" id="UP000054477">
    <property type="component" value="Unassembled WGS sequence"/>
</dbReference>
<organism evidence="7 8">
    <name type="scientific">Laccaria amethystina LaAM-08-1</name>
    <dbReference type="NCBI Taxonomy" id="1095629"/>
    <lineage>
        <taxon>Eukaryota</taxon>
        <taxon>Fungi</taxon>
        <taxon>Dikarya</taxon>
        <taxon>Basidiomycota</taxon>
        <taxon>Agaricomycotina</taxon>
        <taxon>Agaricomycetes</taxon>
        <taxon>Agaricomycetidae</taxon>
        <taxon>Agaricales</taxon>
        <taxon>Agaricineae</taxon>
        <taxon>Hydnangiaceae</taxon>
        <taxon>Laccaria</taxon>
    </lineage>
</organism>
<keyword evidence="4" id="KW-0808">Transferase</keyword>
<dbReference type="SUPFAM" id="SSF56112">
    <property type="entry name" value="Protein kinase-like (PK-like)"/>
    <property type="match status" value="2"/>
</dbReference>
<dbReference type="Pfam" id="PF00069">
    <property type="entry name" value="Pkinase"/>
    <property type="match status" value="2"/>
</dbReference>
<dbReference type="OrthoDB" id="10252171at2759"/>
<evidence type="ECO:0000256" key="1">
    <source>
        <dbReference type="ARBA" id="ARBA00022741"/>
    </source>
</evidence>
<accession>A0A0C9X492</accession>
<dbReference type="GO" id="GO:0004674">
    <property type="term" value="F:protein serine/threonine kinase activity"/>
    <property type="evidence" value="ECO:0007669"/>
    <property type="project" value="UniProtKB-KW"/>
</dbReference>
<feature type="domain" description="Protein kinase" evidence="6">
    <location>
        <begin position="113"/>
        <end position="465"/>
    </location>
</feature>
<feature type="compositionally biased region" description="Low complexity" evidence="5">
    <location>
        <begin position="216"/>
        <end position="227"/>
    </location>
</feature>
<evidence type="ECO:0000256" key="4">
    <source>
        <dbReference type="RuleBase" id="RU000304"/>
    </source>
</evidence>
<dbReference type="GO" id="GO:0005524">
    <property type="term" value="F:ATP binding"/>
    <property type="evidence" value="ECO:0007669"/>
    <property type="project" value="UniProtKB-UniRule"/>
</dbReference>
<evidence type="ECO:0000256" key="2">
    <source>
        <dbReference type="ARBA" id="ARBA00022840"/>
    </source>
</evidence>
<dbReference type="InterPro" id="IPR017441">
    <property type="entry name" value="Protein_kinase_ATP_BS"/>
</dbReference>
<feature type="region of interest" description="Disordered" evidence="5">
    <location>
        <begin position="205"/>
        <end position="284"/>
    </location>
</feature>
<protein>
    <recommendedName>
        <fullName evidence="6">Protein kinase domain-containing protein</fullName>
    </recommendedName>
</protein>
<feature type="compositionally biased region" description="Polar residues" evidence="5">
    <location>
        <begin position="244"/>
        <end position="254"/>
    </location>
</feature>
<name>A0A0C9X492_9AGAR</name>
<comment type="similarity">
    <text evidence="4">Belongs to the protein kinase superfamily.</text>
</comment>
<dbReference type="PROSITE" id="PS00108">
    <property type="entry name" value="PROTEIN_KINASE_ST"/>
    <property type="match status" value="1"/>
</dbReference>
<dbReference type="GO" id="GO:0005829">
    <property type="term" value="C:cytosol"/>
    <property type="evidence" value="ECO:0007669"/>
    <property type="project" value="TreeGrafter"/>
</dbReference>
<sequence length="472" mass="52499">MPTLLCSPHESNSAVDEPSFKNSHPGCFPALHQLFVSSSSNMDPQCSRRLTFIRPQSQMSRPPLREISSSNQLVGRDTCHSLPFASVEHNLTACLPPKFRPHYRLIKEFVEIYQLEDELGSGGFGFVMTARHREEGLEVAVKFIIKSKVPARSWIHDDIIGKLPTEVVVLCLVDHQNIVKCLDIFEDFEYIYLVQELHGSPWTEAEISPDGCAPDSTNTSLSTPPLSHAGSVESLDSIPPTTPPRLSSTYNPPSQADECQEVEAPSSKVGIQGSLSIPPKDNPRPIFSRRPSYDLFECVTQAPHQRFTESQARDVFSQLVDAVQYLSELGIAHRDIKDENIVIDKNFKIKLIDFGSATITNPNDPRPSYTAFFGTPHYAASEILRKKPYQAAPAEIWTLGVLLSYLLTGASPFANVWDAVDGRIFLSRNAASSSSKEAMDLMKRCLDPDPATRATVVEVREHVWLKRHSDSG</sequence>
<keyword evidence="1 3" id="KW-0547">Nucleotide-binding</keyword>
<dbReference type="GO" id="GO:0035556">
    <property type="term" value="P:intracellular signal transduction"/>
    <property type="evidence" value="ECO:0007669"/>
    <property type="project" value="TreeGrafter"/>
</dbReference>
<dbReference type="InterPro" id="IPR008271">
    <property type="entry name" value="Ser/Thr_kinase_AS"/>
</dbReference>
<dbReference type="InterPro" id="IPR011009">
    <property type="entry name" value="Kinase-like_dom_sf"/>
</dbReference>
<evidence type="ECO:0000313" key="7">
    <source>
        <dbReference type="EMBL" id="KIJ96083.1"/>
    </source>
</evidence>
<reference evidence="7 8" key="1">
    <citation type="submission" date="2014-04" db="EMBL/GenBank/DDBJ databases">
        <authorList>
            <consortium name="DOE Joint Genome Institute"/>
            <person name="Kuo A."/>
            <person name="Kohler A."/>
            <person name="Nagy L.G."/>
            <person name="Floudas D."/>
            <person name="Copeland A."/>
            <person name="Barry K.W."/>
            <person name="Cichocki N."/>
            <person name="Veneault-Fourrey C."/>
            <person name="LaButti K."/>
            <person name="Lindquist E.A."/>
            <person name="Lipzen A."/>
            <person name="Lundell T."/>
            <person name="Morin E."/>
            <person name="Murat C."/>
            <person name="Sun H."/>
            <person name="Tunlid A."/>
            <person name="Henrissat B."/>
            <person name="Grigoriev I.V."/>
            <person name="Hibbett D.S."/>
            <person name="Martin F."/>
            <person name="Nordberg H.P."/>
            <person name="Cantor M.N."/>
            <person name="Hua S.X."/>
        </authorList>
    </citation>
    <scope>NUCLEOTIDE SEQUENCE [LARGE SCALE GENOMIC DNA]</scope>
    <source>
        <strain evidence="7 8">LaAM-08-1</strain>
    </source>
</reference>
<dbReference type="GO" id="GO:0045719">
    <property type="term" value="P:negative regulation of glycogen biosynthetic process"/>
    <property type="evidence" value="ECO:0007669"/>
    <property type="project" value="TreeGrafter"/>
</dbReference>
<dbReference type="HOGENOM" id="CLU_000288_63_0_1"/>
<dbReference type="PROSITE" id="PS50011">
    <property type="entry name" value="PROTEIN_KINASE_DOM"/>
    <property type="match status" value="1"/>
</dbReference>
<dbReference type="SMART" id="SM00220">
    <property type="entry name" value="S_TKc"/>
    <property type="match status" value="1"/>
</dbReference>
<keyword evidence="8" id="KW-1185">Reference proteome</keyword>
<dbReference type="GO" id="GO:0005634">
    <property type="term" value="C:nucleus"/>
    <property type="evidence" value="ECO:0007669"/>
    <property type="project" value="TreeGrafter"/>
</dbReference>
<evidence type="ECO:0000313" key="8">
    <source>
        <dbReference type="Proteomes" id="UP000054477"/>
    </source>
</evidence>
<dbReference type="PANTHER" id="PTHR24346">
    <property type="entry name" value="MAP/MICROTUBULE AFFINITY-REGULATING KINASE"/>
    <property type="match status" value="1"/>
</dbReference>
<dbReference type="AlphaFoldDB" id="A0A0C9X492"/>
<reference evidence="8" key="2">
    <citation type="submission" date="2015-01" db="EMBL/GenBank/DDBJ databases">
        <title>Evolutionary Origins and Diversification of the Mycorrhizal Mutualists.</title>
        <authorList>
            <consortium name="DOE Joint Genome Institute"/>
            <consortium name="Mycorrhizal Genomics Consortium"/>
            <person name="Kohler A."/>
            <person name="Kuo A."/>
            <person name="Nagy L.G."/>
            <person name="Floudas D."/>
            <person name="Copeland A."/>
            <person name="Barry K.W."/>
            <person name="Cichocki N."/>
            <person name="Veneault-Fourrey C."/>
            <person name="LaButti K."/>
            <person name="Lindquist E.A."/>
            <person name="Lipzen A."/>
            <person name="Lundell T."/>
            <person name="Morin E."/>
            <person name="Murat C."/>
            <person name="Riley R."/>
            <person name="Ohm R."/>
            <person name="Sun H."/>
            <person name="Tunlid A."/>
            <person name="Henrissat B."/>
            <person name="Grigoriev I.V."/>
            <person name="Hibbett D.S."/>
            <person name="Martin F."/>
        </authorList>
    </citation>
    <scope>NUCLEOTIDE SEQUENCE [LARGE SCALE GENOMIC DNA]</scope>
    <source>
        <strain evidence="8">LaAM-08-1</strain>
    </source>
</reference>
<evidence type="ECO:0000256" key="3">
    <source>
        <dbReference type="PROSITE-ProRule" id="PRU10141"/>
    </source>
</evidence>
<keyword evidence="4" id="KW-0723">Serine/threonine-protein kinase</keyword>
<dbReference type="Gene3D" id="1.10.510.10">
    <property type="entry name" value="Transferase(Phosphotransferase) domain 1"/>
    <property type="match status" value="1"/>
</dbReference>
<dbReference type="PROSITE" id="PS00107">
    <property type="entry name" value="PROTEIN_KINASE_ATP"/>
    <property type="match status" value="1"/>
</dbReference>
<keyword evidence="4" id="KW-0418">Kinase</keyword>
<dbReference type="Gene3D" id="3.30.200.20">
    <property type="entry name" value="Phosphorylase Kinase, domain 1"/>
    <property type="match status" value="1"/>
</dbReference>
<dbReference type="InterPro" id="IPR000719">
    <property type="entry name" value="Prot_kinase_dom"/>
</dbReference>